<reference evidence="8" key="1">
    <citation type="submission" date="2024-01" db="EMBL/GenBank/DDBJ databases">
        <title>Sequencing the genomes of a sandfly, Sergentomyia squamirostris, and its two endosymbionts.</title>
        <authorList>
            <person name="Itokawa K."/>
            <person name="Sanjoba C."/>
        </authorList>
    </citation>
    <scope>NUCLEOTIDE SEQUENCE</scope>
    <source>
        <strain evidence="8">RiSSQ</strain>
    </source>
</reference>
<dbReference type="AlphaFoldDB" id="A0AAT9GAM0"/>
<evidence type="ECO:0000256" key="6">
    <source>
        <dbReference type="RuleBase" id="RU003815"/>
    </source>
</evidence>
<dbReference type="GO" id="GO:0003735">
    <property type="term" value="F:structural constituent of ribosome"/>
    <property type="evidence" value="ECO:0007669"/>
    <property type="project" value="InterPro"/>
</dbReference>
<keyword evidence="2 5" id="KW-0689">Ribosomal protein</keyword>
<evidence type="ECO:0000256" key="4">
    <source>
        <dbReference type="ARBA" id="ARBA00035259"/>
    </source>
</evidence>
<evidence type="ECO:0000313" key="8">
    <source>
        <dbReference type="EMBL" id="BFD46876.1"/>
    </source>
</evidence>
<sequence>MTILKVQSEKTKNDTVQSKLVKPKTPVGSSDNKVYGTGRRKSAIARIWLKSGSGKVIVNKKNMEQYFTREAHTKSLLRPFVVTNTAGQYDIICTVRGGGISGQLGAVLHGISRALDKIAPEFHSILRKSGFLTRDSRVVERKKYGKHKARKSTQFSKR</sequence>
<dbReference type="NCBIfam" id="NF001099">
    <property type="entry name" value="PRK00132.1"/>
    <property type="match status" value="1"/>
</dbReference>
<evidence type="ECO:0000256" key="1">
    <source>
        <dbReference type="ARBA" id="ARBA00005251"/>
    </source>
</evidence>
<evidence type="ECO:0000256" key="2">
    <source>
        <dbReference type="ARBA" id="ARBA00022980"/>
    </source>
</evidence>
<evidence type="ECO:0000256" key="7">
    <source>
        <dbReference type="SAM" id="MobiDB-lite"/>
    </source>
</evidence>
<dbReference type="PROSITE" id="PS00360">
    <property type="entry name" value="RIBOSOMAL_S9"/>
    <property type="match status" value="1"/>
</dbReference>
<comment type="similarity">
    <text evidence="1 5 6">Belongs to the universal ribosomal protein uS9 family.</text>
</comment>
<dbReference type="EMBL" id="AP029170">
    <property type="protein sequence ID" value="BFD46876.1"/>
    <property type="molecule type" value="Genomic_DNA"/>
</dbReference>
<dbReference type="Pfam" id="PF00380">
    <property type="entry name" value="Ribosomal_S9"/>
    <property type="match status" value="1"/>
</dbReference>
<dbReference type="PANTHER" id="PTHR21569:SF1">
    <property type="entry name" value="SMALL RIBOSOMAL SUBUNIT PROTEIN US9M"/>
    <property type="match status" value="1"/>
</dbReference>
<dbReference type="InterPro" id="IPR023035">
    <property type="entry name" value="Ribosomal_uS9_bac/plastid"/>
</dbReference>
<gene>
    <name evidence="5 8" type="primary">rpsI</name>
    <name evidence="8" type="ORF">DMENIID0002_15220</name>
</gene>
<dbReference type="HAMAP" id="MF_00532_B">
    <property type="entry name" value="Ribosomal_uS9_B"/>
    <property type="match status" value="1"/>
</dbReference>
<organism evidence="8">
    <name type="scientific">Candidatus Tisiphia endosymbiont of Sergentomyia squamirostris</name>
    <dbReference type="NCBI Taxonomy" id="3113639"/>
    <lineage>
        <taxon>Bacteria</taxon>
        <taxon>Pseudomonadati</taxon>
        <taxon>Pseudomonadota</taxon>
        <taxon>Alphaproteobacteria</taxon>
        <taxon>Rickettsiales</taxon>
        <taxon>Rickettsiaceae</taxon>
        <taxon>Rickettsieae</taxon>
        <taxon>Candidatus Tisiphia</taxon>
    </lineage>
</organism>
<feature type="region of interest" description="Disordered" evidence="7">
    <location>
        <begin position="1"/>
        <end position="34"/>
    </location>
</feature>
<name>A0AAT9GAM0_9RICK</name>
<dbReference type="SUPFAM" id="SSF54211">
    <property type="entry name" value="Ribosomal protein S5 domain 2-like"/>
    <property type="match status" value="1"/>
</dbReference>
<dbReference type="InterPro" id="IPR020574">
    <property type="entry name" value="Ribosomal_uS9_CS"/>
</dbReference>
<dbReference type="InterPro" id="IPR014721">
    <property type="entry name" value="Ribsml_uS5_D2-typ_fold_subgr"/>
</dbReference>
<dbReference type="GO" id="GO:0003723">
    <property type="term" value="F:RNA binding"/>
    <property type="evidence" value="ECO:0007669"/>
    <property type="project" value="TreeGrafter"/>
</dbReference>
<dbReference type="InterPro" id="IPR020568">
    <property type="entry name" value="Ribosomal_Su5_D2-typ_SF"/>
</dbReference>
<dbReference type="InterPro" id="IPR000754">
    <property type="entry name" value="Ribosomal_uS9"/>
</dbReference>
<dbReference type="FunFam" id="3.30.230.10:FF:000001">
    <property type="entry name" value="30S ribosomal protein S9"/>
    <property type="match status" value="1"/>
</dbReference>
<protein>
    <recommendedName>
        <fullName evidence="4 5">Small ribosomal subunit protein uS9</fullName>
    </recommendedName>
</protein>
<dbReference type="Gene3D" id="3.30.230.10">
    <property type="match status" value="1"/>
</dbReference>
<dbReference type="GO" id="GO:0006412">
    <property type="term" value="P:translation"/>
    <property type="evidence" value="ECO:0007669"/>
    <property type="project" value="UniProtKB-UniRule"/>
</dbReference>
<evidence type="ECO:0000256" key="5">
    <source>
        <dbReference type="HAMAP-Rule" id="MF_00532"/>
    </source>
</evidence>
<keyword evidence="3 5" id="KW-0687">Ribonucleoprotein</keyword>
<dbReference type="PANTHER" id="PTHR21569">
    <property type="entry name" value="RIBOSOMAL PROTEIN S9"/>
    <property type="match status" value="1"/>
</dbReference>
<accession>A0AAT9GAM0</accession>
<evidence type="ECO:0000256" key="3">
    <source>
        <dbReference type="ARBA" id="ARBA00023274"/>
    </source>
</evidence>
<dbReference type="GO" id="GO:0022627">
    <property type="term" value="C:cytosolic small ribosomal subunit"/>
    <property type="evidence" value="ECO:0007669"/>
    <property type="project" value="TreeGrafter"/>
</dbReference>
<proteinExistence type="inferred from homology"/>